<sequence length="208" mass="22702">MGKSGYLFELRKNPPIVTVINQTPSNQDLDFSLFWEVWNMVGDDYLERPVDRQKMMYGAIQGMVNALGDPYTSYLPPQVNEVVTDAINGTYKGIGAELGLRDGQLIIVAPLDGSPAKEAGVLAGDKILEIESNGTVGISLTEAVSKIRGEAGTLSTLKLQRNDNEKEVLLLLRVLLGKIKVMELRISESAGLGEILTLSGRKLLKKLM</sequence>
<dbReference type="PANTHER" id="PTHR32060">
    <property type="entry name" value="TAIL-SPECIFIC PROTEASE"/>
    <property type="match status" value="1"/>
</dbReference>
<dbReference type="GO" id="GO:0007165">
    <property type="term" value="P:signal transduction"/>
    <property type="evidence" value="ECO:0007669"/>
    <property type="project" value="TreeGrafter"/>
</dbReference>
<evidence type="ECO:0000259" key="1">
    <source>
        <dbReference type="PROSITE" id="PS50106"/>
    </source>
</evidence>
<protein>
    <submittedName>
        <fullName evidence="2">Carboxyl-terminal protease</fullName>
    </submittedName>
</protein>
<dbReference type="Gene3D" id="2.30.42.10">
    <property type="match status" value="1"/>
</dbReference>
<dbReference type="PANTHER" id="PTHR32060:SF30">
    <property type="entry name" value="CARBOXY-TERMINAL PROCESSING PROTEASE CTPA"/>
    <property type="match status" value="1"/>
</dbReference>
<name>A0A0G0X8P5_UNCKA</name>
<dbReference type="InterPro" id="IPR055210">
    <property type="entry name" value="CtpA/B_N"/>
</dbReference>
<organism evidence="2 3">
    <name type="scientific">candidate division WWE3 bacterium GW2011_GWC1_41_7</name>
    <dbReference type="NCBI Taxonomy" id="1619119"/>
    <lineage>
        <taxon>Bacteria</taxon>
        <taxon>Katanobacteria</taxon>
    </lineage>
</organism>
<keyword evidence="2" id="KW-0378">Hydrolase</keyword>
<dbReference type="InterPro" id="IPR036034">
    <property type="entry name" value="PDZ_sf"/>
</dbReference>
<dbReference type="Pfam" id="PF17820">
    <property type="entry name" value="PDZ_6"/>
    <property type="match status" value="1"/>
</dbReference>
<reference evidence="2 3" key="1">
    <citation type="journal article" date="2015" name="Nature">
        <title>rRNA introns, odd ribosomes, and small enigmatic genomes across a large radiation of phyla.</title>
        <authorList>
            <person name="Brown C.T."/>
            <person name="Hug L.A."/>
            <person name="Thomas B.C."/>
            <person name="Sharon I."/>
            <person name="Castelle C.J."/>
            <person name="Singh A."/>
            <person name="Wilkins M.J."/>
            <person name="Williams K.H."/>
            <person name="Banfield J.F."/>
        </authorList>
    </citation>
    <scope>NUCLEOTIDE SEQUENCE [LARGE SCALE GENOMIC DNA]</scope>
</reference>
<evidence type="ECO:0000313" key="2">
    <source>
        <dbReference type="EMBL" id="KKS21419.1"/>
    </source>
</evidence>
<feature type="domain" description="PDZ" evidence="1">
    <location>
        <begin position="95"/>
        <end position="162"/>
    </location>
</feature>
<evidence type="ECO:0000313" key="3">
    <source>
        <dbReference type="Proteomes" id="UP000034507"/>
    </source>
</evidence>
<dbReference type="Pfam" id="PF22694">
    <property type="entry name" value="CtpB_N-like"/>
    <property type="match status" value="1"/>
</dbReference>
<proteinExistence type="predicted"/>
<dbReference type="PROSITE" id="PS50106">
    <property type="entry name" value="PDZ"/>
    <property type="match status" value="1"/>
</dbReference>
<dbReference type="Gene3D" id="3.30.750.44">
    <property type="match status" value="1"/>
</dbReference>
<dbReference type="GO" id="GO:0004175">
    <property type="term" value="F:endopeptidase activity"/>
    <property type="evidence" value="ECO:0007669"/>
    <property type="project" value="TreeGrafter"/>
</dbReference>
<dbReference type="EMBL" id="LCBX01000003">
    <property type="protein sequence ID" value="KKS21419.1"/>
    <property type="molecule type" value="Genomic_DNA"/>
</dbReference>
<dbReference type="SUPFAM" id="SSF50156">
    <property type="entry name" value="PDZ domain-like"/>
    <property type="match status" value="1"/>
</dbReference>
<dbReference type="CDD" id="cd06782">
    <property type="entry name" value="cpPDZ_CPP-like"/>
    <property type="match status" value="1"/>
</dbReference>
<accession>A0A0G0X8P5</accession>
<comment type="caution">
    <text evidence="2">The sequence shown here is derived from an EMBL/GenBank/DDBJ whole genome shotgun (WGS) entry which is preliminary data.</text>
</comment>
<dbReference type="InterPro" id="IPR001478">
    <property type="entry name" value="PDZ"/>
</dbReference>
<dbReference type="SMART" id="SM00228">
    <property type="entry name" value="PDZ"/>
    <property type="match status" value="1"/>
</dbReference>
<dbReference type="GO" id="GO:0030288">
    <property type="term" value="C:outer membrane-bounded periplasmic space"/>
    <property type="evidence" value="ECO:0007669"/>
    <property type="project" value="TreeGrafter"/>
</dbReference>
<dbReference type="InterPro" id="IPR041489">
    <property type="entry name" value="PDZ_6"/>
</dbReference>
<dbReference type="Proteomes" id="UP000034507">
    <property type="component" value="Unassembled WGS sequence"/>
</dbReference>
<dbReference type="GO" id="GO:0006508">
    <property type="term" value="P:proteolysis"/>
    <property type="evidence" value="ECO:0007669"/>
    <property type="project" value="UniProtKB-KW"/>
</dbReference>
<keyword evidence="2" id="KW-0645">Protease</keyword>
<dbReference type="AlphaFoldDB" id="A0A0G0X8P5"/>
<gene>
    <name evidence="2" type="ORF">UU77_C0003G0047</name>
</gene>